<dbReference type="RefSeq" id="WP_091698441.1">
    <property type="nucleotide sequence ID" value="NZ_CAMIGK010000050.1"/>
</dbReference>
<dbReference type="STRING" id="574650.SAMN04487966_109103"/>
<dbReference type="Pfam" id="PF04978">
    <property type="entry name" value="MST"/>
    <property type="match status" value="1"/>
</dbReference>
<dbReference type="SUPFAM" id="SSF109854">
    <property type="entry name" value="DinB/YfiT-like putative metalloenzymes"/>
    <property type="match status" value="1"/>
</dbReference>
<evidence type="ECO:0000313" key="1">
    <source>
        <dbReference type="EMBL" id="SFV24075.1"/>
    </source>
</evidence>
<sequence>MTESRPAPSGTDADGGVKAVLHWYLRRSRQTLRWKLEGLTERQLRMPMTPTGTNLLGVLKHVASVEVGYFTECMGRPTSIEVPWFADDAEPNGDMYATAEESLEQVLAFADRCAAEADEAIEALDLDASGRVPWWSQPDVTLGRLLTHMVDEYARHLGHVDIVRELLDGQAGLMPGNSNLPSGHDSDDERWWSDFTGRLRQIAEQF</sequence>
<dbReference type="InterPro" id="IPR007061">
    <property type="entry name" value="MST-like"/>
</dbReference>
<dbReference type="InterPro" id="IPR034660">
    <property type="entry name" value="DinB/YfiT-like"/>
</dbReference>
<dbReference type="Gene3D" id="1.20.120.450">
    <property type="entry name" value="dinb family like domain"/>
    <property type="match status" value="1"/>
</dbReference>
<dbReference type="EMBL" id="FPCG01000009">
    <property type="protein sequence ID" value="SFV24075.1"/>
    <property type="molecule type" value="Genomic_DNA"/>
</dbReference>
<organism evidence="1 2">
    <name type="scientific">Micrococcus terreus</name>
    <dbReference type="NCBI Taxonomy" id="574650"/>
    <lineage>
        <taxon>Bacteria</taxon>
        <taxon>Bacillati</taxon>
        <taxon>Actinomycetota</taxon>
        <taxon>Actinomycetes</taxon>
        <taxon>Micrococcales</taxon>
        <taxon>Micrococcaceae</taxon>
        <taxon>Micrococcus</taxon>
    </lineage>
</organism>
<reference evidence="1 2" key="1">
    <citation type="submission" date="2016-10" db="EMBL/GenBank/DDBJ databases">
        <authorList>
            <person name="de Groot N.N."/>
        </authorList>
    </citation>
    <scope>NUCLEOTIDE SEQUENCE [LARGE SCALE GENOMIC DNA]</scope>
    <source>
        <strain evidence="1 2">CGMCC 1.7054</strain>
    </source>
</reference>
<dbReference type="OrthoDB" id="4548523at2"/>
<evidence type="ECO:0000313" key="2">
    <source>
        <dbReference type="Proteomes" id="UP000198881"/>
    </source>
</evidence>
<dbReference type="AlphaFoldDB" id="A0A1I7MQ58"/>
<name>A0A1I7MQ58_9MICC</name>
<keyword evidence="2" id="KW-1185">Reference proteome</keyword>
<dbReference type="Proteomes" id="UP000198881">
    <property type="component" value="Unassembled WGS sequence"/>
</dbReference>
<accession>A0A1I7MQ58</accession>
<proteinExistence type="predicted"/>
<protein>
    <submittedName>
        <fullName evidence="1">Uncharacterized damage-inducible protein DinB (Forms a four-helix bundle)</fullName>
    </submittedName>
</protein>
<gene>
    <name evidence="1" type="ORF">SAMN04487966_109103</name>
</gene>